<dbReference type="SMART" id="SM00028">
    <property type="entry name" value="TPR"/>
    <property type="match status" value="15"/>
</dbReference>
<evidence type="ECO:0000259" key="6">
    <source>
        <dbReference type="Pfam" id="PF13525"/>
    </source>
</evidence>
<keyword evidence="1 5" id="KW-0732">Signal</keyword>
<dbReference type="PROSITE" id="PS50005">
    <property type="entry name" value="TPR"/>
    <property type="match status" value="3"/>
</dbReference>
<sequence>MRKKAIIISGLICCSLGWNAFSQVSYQSNLSESWFERGKQMFETRNYVGCIDQLTRFKTLSKNVYLIQEADFMLAASAYYRKDPQTVQMLQNFVRRYPGAGRIADAEFMSGNYYFFSKKYRQALKYYKKLKIEDLVPSEQETFLFRTGVSYLKSGQIVEAKPCFVALLAVGKDYKDAAQFYMAYIQYTEGKYNDALKGFLQVQDFSEFRTPASYYIAQIRFFSGQYLQVIQTGENLLSENPDNEFNTELYRLLGESYSHQGDNSKTINYLTKYVNSTNSPLRSSLYTLGVAQYREGKYVDAIKQLSRVTDKEDGLAQSAYLYLGQSYIKIGDKKNAAISFDIASQYNFDRQIQETALYNYALTIHETSLSPFGESVTVFEKFLNMFPASRYADQINDYLVEVYFNTRNYQAALTSINKIKQPDNKILKAKQRIYFQLGIEYFTNSQIDKAIQNFTQAIVLGIYDSEIKAQSCFWRGECRYRKGEYDKAASDYRAYLSTTGQKDKDIYALARYDLAYANFKQHKFTQALDEFLRYVSIPSASGNKEVLADAYSRIGDCHYYTREFAQAEDDYSQAVSLDPAAGDYALFQKAFMAGLQKKYEQKISGMDRLVSDYPRSEYVDDAIFEKGLTYLQLKNSDAAIQSFNQVIREFPQSPIARKSGIQLGMIYFNNNQLEQSIMAYKTVVSNYPGSEEARIAVDDLKSVYLEKNDVGSYASFVQSLNGAVPYQVSEIDSLTYLAAERSFMKKQDKSSSESLIKYLQSFPEGAFTTQAHYYLGLYYFDNKQYEDAWKELTAVRQHNDNPFEEDAVAKMAEIKYLTQEYAEALDLYKVLEGKATSGDNRLAARLGAMRSAQYIKNYTEIIVAADNLLSDTKLSPELVNEARFARAMAHLQNGQAINAVPDLQLLSKDPRTVYGAEASYRLAQYYFDNGDLKNAEHLINEMIETGTPHQYWLAREFILLADINISRKDNFQAKQYLLSLKNNYDASDDIAEMIEQRLKQIGQ</sequence>
<dbReference type="Pfam" id="PF13432">
    <property type="entry name" value="TPR_16"/>
    <property type="match status" value="2"/>
</dbReference>
<dbReference type="InterPro" id="IPR011990">
    <property type="entry name" value="TPR-like_helical_dom_sf"/>
</dbReference>
<keyword evidence="3 4" id="KW-0802">TPR repeat</keyword>
<evidence type="ECO:0000256" key="1">
    <source>
        <dbReference type="ARBA" id="ARBA00022729"/>
    </source>
</evidence>
<dbReference type="EMBL" id="AP023322">
    <property type="protein sequence ID" value="BCI63960.1"/>
    <property type="molecule type" value="Genomic_DNA"/>
</dbReference>
<feature type="signal peptide" evidence="5">
    <location>
        <begin position="1"/>
        <end position="20"/>
    </location>
</feature>
<dbReference type="KEGG" id="copr:Cop2CBH44_23130"/>
<proteinExistence type="predicted"/>
<keyword evidence="8" id="KW-1185">Reference proteome</keyword>
<feature type="repeat" description="TPR" evidence="4">
    <location>
        <begin position="548"/>
        <end position="581"/>
    </location>
</feature>
<dbReference type="Pfam" id="PF07719">
    <property type="entry name" value="TPR_2"/>
    <property type="match status" value="1"/>
</dbReference>
<dbReference type="InterPro" id="IPR013105">
    <property type="entry name" value="TPR_2"/>
</dbReference>
<evidence type="ECO:0000256" key="4">
    <source>
        <dbReference type="PROSITE-ProRule" id="PRU00339"/>
    </source>
</evidence>
<evidence type="ECO:0000313" key="8">
    <source>
        <dbReference type="Proteomes" id="UP000594042"/>
    </source>
</evidence>
<accession>A0A7G1HWJ3</accession>
<name>A0A7G1HWJ3_9BACT</name>
<reference evidence="8" key="1">
    <citation type="submission" date="2020-07" db="EMBL/GenBank/DDBJ databases">
        <title>Complete genome sequencing of Coprobacter sp. strain 2CBH44.</title>
        <authorList>
            <person name="Sakamoto M."/>
            <person name="Murakami T."/>
            <person name="Mori H."/>
        </authorList>
    </citation>
    <scope>NUCLEOTIDE SEQUENCE [LARGE SCALE GENOMIC DNA]</scope>
    <source>
        <strain evidence="8">2CBH44</strain>
    </source>
</reference>
<dbReference type="PANTHER" id="PTHR12558">
    <property type="entry name" value="CELL DIVISION CYCLE 16,23,27"/>
    <property type="match status" value="1"/>
</dbReference>
<evidence type="ECO:0000256" key="5">
    <source>
        <dbReference type="SAM" id="SignalP"/>
    </source>
</evidence>
<dbReference type="InterPro" id="IPR019734">
    <property type="entry name" value="TPR_rpt"/>
</dbReference>
<feature type="repeat" description="TPR" evidence="4">
    <location>
        <begin position="620"/>
        <end position="653"/>
    </location>
</feature>
<feature type="chain" id="PRO_5028935813" description="Outer membrane lipoprotein BamD-like domain-containing protein" evidence="5">
    <location>
        <begin position="21"/>
        <end position="1003"/>
    </location>
</feature>
<dbReference type="PANTHER" id="PTHR12558:SF13">
    <property type="entry name" value="CELL DIVISION CYCLE PROTEIN 27 HOMOLOG"/>
    <property type="match status" value="1"/>
</dbReference>
<dbReference type="RefSeq" id="WP_200755961.1">
    <property type="nucleotide sequence ID" value="NZ_AP023322.1"/>
</dbReference>
<feature type="repeat" description="TPR" evidence="4">
    <location>
        <begin position="431"/>
        <end position="464"/>
    </location>
</feature>
<evidence type="ECO:0000313" key="7">
    <source>
        <dbReference type="EMBL" id="BCI63960.1"/>
    </source>
</evidence>
<organism evidence="7 8">
    <name type="scientific">Coprobacter secundus subsp. similis</name>
    <dbReference type="NCBI Taxonomy" id="2751153"/>
    <lineage>
        <taxon>Bacteria</taxon>
        <taxon>Pseudomonadati</taxon>
        <taxon>Bacteroidota</taxon>
        <taxon>Bacteroidia</taxon>
        <taxon>Bacteroidales</taxon>
        <taxon>Barnesiellaceae</taxon>
        <taxon>Coprobacter</taxon>
    </lineage>
</organism>
<dbReference type="Gene3D" id="1.25.40.10">
    <property type="entry name" value="Tetratricopeptide repeat domain"/>
    <property type="match status" value="9"/>
</dbReference>
<feature type="domain" description="Outer membrane lipoprotein BamD-like" evidence="6">
    <location>
        <begin position="622"/>
        <end position="697"/>
    </location>
</feature>
<dbReference type="Proteomes" id="UP000594042">
    <property type="component" value="Chromosome"/>
</dbReference>
<protein>
    <recommendedName>
        <fullName evidence="6">Outer membrane lipoprotein BamD-like domain-containing protein</fullName>
    </recommendedName>
</protein>
<evidence type="ECO:0000256" key="3">
    <source>
        <dbReference type="ARBA" id="ARBA00022803"/>
    </source>
</evidence>
<dbReference type="InterPro" id="IPR039565">
    <property type="entry name" value="BamD-like"/>
</dbReference>
<keyword evidence="2" id="KW-0677">Repeat</keyword>
<dbReference type="SUPFAM" id="SSF48452">
    <property type="entry name" value="TPR-like"/>
    <property type="match status" value="4"/>
</dbReference>
<evidence type="ECO:0000256" key="2">
    <source>
        <dbReference type="ARBA" id="ARBA00022737"/>
    </source>
</evidence>
<dbReference type="Pfam" id="PF13525">
    <property type="entry name" value="YfiO"/>
    <property type="match status" value="1"/>
</dbReference>
<gene>
    <name evidence="7" type="ORF">Cop2CBH44_23130</name>
</gene>
<dbReference type="AlphaFoldDB" id="A0A7G1HWJ3"/>